<keyword evidence="2" id="KW-1185">Reference proteome</keyword>
<dbReference type="Proteomes" id="UP000660021">
    <property type="component" value="Unassembled WGS sequence"/>
</dbReference>
<protein>
    <submittedName>
        <fullName evidence="1">Uncharacterized protein</fullName>
    </submittedName>
</protein>
<sequence>MMETCCVNYRVVADQSRIPAMYGIEGEGVPVIQWLSTKCQAVEHLVRVCNRLGLSYLHMGDVAEDFRNGGLIEG</sequence>
<gene>
    <name evidence="1" type="ORF">H8S34_08075</name>
</gene>
<reference evidence="1 2" key="1">
    <citation type="submission" date="2020-08" db="EMBL/GenBank/DDBJ databases">
        <title>Genome public.</title>
        <authorList>
            <person name="Liu C."/>
            <person name="Sun Q."/>
        </authorList>
    </citation>
    <scope>NUCLEOTIDE SEQUENCE [LARGE SCALE GENOMIC DNA]</scope>
    <source>
        <strain evidence="1 2">New-38</strain>
    </source>
</reference>
<dbReference type="EMBL" id="JACOPR010000004">
    <property type="protein sequence ID" value="MBC5730787.1"/>
    <property type="molecule type" value="Genomic_DNA"/>
</dbReference>
<name>A0ABR7HTL3_9FIRM</name>
<proteinExistence type="predicted"/>
<comment type="caution">
    <text evidence="1">The sequence shown here is derived from an EMBL/GenBank/DDBJ whole genome shotgun (WGS) entry which is preliminary data.</text>
</comment>
<evidence type="ECO:0000313" key="2">
    <source>
        <dbReference type="Proteomes" id="UP000660021"/>
    </source>
</evidence>
<organism evidence="1 2">
    <name type="scientific">Pseudoflavonifractor hominis</name>
    <dbReference type="NCBI Taxonomy" id="2763059"/>
    <lineage>
        <taxon>Bacteria</taxon>
        <taxon>Bacillati</taxon>
        <taxon>Bacillota</taxon>
        <taxon>Clostridia</taxon>
        <taxon>Eubacteriales</taxon>
        <taxon>Oscillospiraceae</taxon>
        <taxon>Pseudoflavonifractor</taxon>
    </lineage>
</organism>
<dbReference type="RefSeq" id="WP_145996879.1">
    <property type="nucleotide sequence ID" value="NZ_JACOPR010000004.1"/>
</dbReference>
<evidence type="ECO:0000313" key="1">
    <source>
        <dbReference type="EMBL" id="MBC5730787.1"/>
    </source>
</evidence>
<accession>A0ABR7HTL3</accession>